<dbReference type="CDD" id="cd18121">
    <property type="entry name" value="ATP-synt_Fo_c"/>
    <property type="match status" value="1"/>
</dbReference>
<proteinExistence type="inferred from homology"/>
<comment type="function">
    <text evidence="13">Key component of the F(0) channel; it plays a direct role in translocation across the membrane. A homomeric c-ring of between 10-14 subunits forms the central stalk rotor element with the F(1) delta and epsilon subunits.</text>
</comment>
<feature type="signal peptide" evidence="14">
    <location>
        <begin position="1"/>
        <end position="22"/>
    </location>
</feature>
<keyword evidence="8 13" id="KW-1133">Transmembrane helix</keyword>
<dbReference type="Pfam" id="PF00137">
    <property type="entry name" value="ATP-synt_C"/>
    <property type="match status" value="1"/>
</dbReference>
<evidence type="ECO:0000256" key="3">
    <source>
        <dbReference type="ARBA" id="ARBA00022448"/>
    </source>
</evidence>
<evidence type="ECO:0000256" key="5">
    <source>
        <dbReference type="ARBA" id="ARBA00022547"/>
    </source>
</evidence>
<evidence type="ECO:0000256" key="11">
    <source>
        <dbReference type="ARBA" id="ARBA00023136"/>
    </source>
</evidence>
<dbReference type="InterPro" id="IPR035921">
    <property type="entry name" value="F/V-ATP_Csub_sf"/>
</dbReference>
<evidence type="ECO:0000259" key="15">
    <source>
        <dbReference type="Pfam" id="PF00137"/>
    </source>
</evidence>
<keyword evidence="5 13" id="KW-0138">CF(0)</keyword>
<dbReference type="PROSITE" id="PS00605">
    <property type="entry name" value="ATPASE_C"/>
    <property type="match status" value="1"/>
</dbReference>
<keyword evidence="12 13" id="KW-0066">ATP synthesis</keyword>
<keyword evidence="3 13" id="KW-0813">Transport</keyword>
<dbReference type="FunFam" id="1.20.20.10:FF:000002">
    <property type="entry name" value="ATP synthase subunit c"/>
    <property type="match status" value="1"/>
</dbReference>
<keyword evidence="4 13" id="KW-1003">Cell membrane</keyword>
<evidence type="ECO:0000256" key="13">
    <source>
        <dbReference type="HAMAP-Rule" id="MF_01396"/>
    </source>
</evidence>
<dbReference type="GO" id="GO:0033177">
    <property type="term" value="C:proton-transporting two-sector ATPase complex, proton-transporting domain"/>
    <property type="evidence" value="ECO:0007669"/>
    <property type="project" value="InterPro"/>
</dbReference>
<evidence type="ECO:0000256" key="12">
    <source>
        <dbReference type="ARBA" id="ARBA00023310"/>
    </source>
</evidence>
<dbReference type="InterPro" id="IPR020537">
    <property type="entry name" value="ATP_synth_F0_csu_DDCD_BS"/>
</dbReference>
<sequence>MSRKVGFFTTLLVLGLTTLAMAADAGSAEKVEGLRFFMYSAVAAGFGIAIAAFGTGLGQGMAIKSSVEGVARNPEASGKITVTMMIGLAMIESLCIYALVIALILIYANPVSKLIQGFVGLAH</sequence>
<evidence type="ECO:0000313" key="16">
    <source>
        <dbReference type="EMBL" id="HFK96299.1"/>
    </source>
</evidence>
<dbReference type="PRINTS" id="PR00124">
    <property type="entry name" value="ATPASEC"/>
</dbReference>
<dbReference type="SUPFAM" id="SSF81333">
    <property type="entry name" value="F1F0 ATP synthase subunit C"/>
    <property type="match status" value="1"/>
</dbReference>
<evidence type="ECO:0000256" key="2">
    <source>
        <dbReference type="ARBA" id="ARBA00006704"/>
    </source>
</evidence>
<evidence type="ECO:0000256" key="7">
    <source>
        <dbReference type="ARBA" id="ARBA00022781"/>
    </source>
</evidence>
<evidence type="ECO:0000256" key="9">
    <source>
        <dbReference type="ARBA" id="ARBA00023065"/>
    </source>
</evidence>
<dbReference type="HAMAP" id="MF_01396">
    <property type="entry name" value="ATP_synth_c_bact"/>
    <property type="match status" value="1"/>
</dbReference>
<evidence type="ECO:0000256" key="1">
    <source>
        <dbReference type="ARBA" id="ARBA00004651"/>
    </source>
</evidence>
<dbReference type="EMBL" id="DSTK01000011">
    <property type="protein sequence ID" value="HFK96299.1"/>
    <property type="molecule type" value="Genomic_DNA"/>
</dbReference>
<dbReference type="AlphaFoldDB" id="A0A831ZR09"/>
<dbReference type="GO" id="GO:0005886">
    <property type="term" value="C:plasma membrane"/>
    <property type="evidence" value="ECO:0007669"/>
    <property type="project" value="UniProtKB-SubCell"/>
</dbReference>
<evidence type="ECO:0000256" key="4">
    <source>
        <dbReference type="ARBA" id="ARBA00022475"/>
    </source>
</evidence>
<feature type="chain" id="PRO_5032934036" description="ATP synthase subunit c" evidence="14">
    <location>
        <begin position="23"/>
        <end position="123"/>
    </location>
</feature>
<accession>A0A831ZR09</accession>
<dbReference type="NCBIfam" id="TIGR01260">
    <property type="entry name" value="ATP_synt_c"/>
    <property type="match status" value="1"/>
</dbReference>
<dbReference type="InterPro" id="IPR000454">
    <property type="entry name" value="ATP_synth_F0_csu"/>
</dbReference>
<gene>
    <name evidence="13 16" type="primary">atpE</name>
    <name evidence="16" type="ORF">ENS06_03115</name>
</gene>
<name>A0A831ZR09_9BACT</name>
<keyword evidence="6 13" id="KW-0812">Transmembrane</keyword>
<keyword evidence="10 13" id="KW-0446">Lipid-binding</keyword>
<evidence type="ECO:0000256" key="6">
    <source>
        <dbReference type="ARBA" id="ARBA00022692"/>
    </source>
</evidence>
<feature type="domain" description="V-ATPase proteolipid subunit C-like" evidence="15">
    <location>
        <begin position="43"/>
        <end position="105"/>
    </location>
</feature>
<dbReference type="Gene3D" id="1.20.120.610">
    <property type="entry name" value="lithium bound rotor ring of v- atpase"/>
    <property type="match status" value="1"/>
</dbReference>
<protein>
    <recommendedName>
        <fullName evidence="13">ATP synthase subunit c</fullName>
    </recommendedName>
    <alternativeName>
        <fullName evidence="13">ATP synthase F(0) sector subunit c</fullName>
    </alternativeName>
    <alternativeName>
        <fullName evidence="13">F-type ATPase subunit c</fullName>
        <shortName evidence="13">F-ATPase subunit c</shortName>
    </alternativeName>
    <alternativeName>
        <fullName evidence="13">Lipid-binding protein</fullName>
    </alternativeName>
</protein>
<evidence type="ECO:0000256" key="10">
    <source>
        <dbReference type="ARBA" id="ARBA00023121"/>
    </source>
</evidence>
<organism evidence="16">
    <name type="scientific">Desulfacinum infernum</name>
    <dbReference type="NCBI Taxonomy" id="35837"/>
    <lineage>
        <taxon>Bacteria</taxon>
        <taxon>Pseudomonadati</taxon>
        <taxon>Thermodesulfobacteriota</taxon>
        <taxon>Syntrophobacteria</taxon>
        <taxon>Syntrophobacterales</taxon>
        <taxon>Syntrophobacteraceae</taxon>
        <taxon>Desulfacinum</taxon>
    </lineage>
</organism>
<evidence type="ECO:0000256" key="14">
    <source>
        <dbReference type="SAM" id="SignalP"/>
    </source>
</evidence>
<comment type="subcellular location">
    <subcellularLocation>
        <location evidence="1 13">Cell membrane</location>
        <topology evidence="1 13">Multi-pass membrane protein</topology>
    </subcellularLocation>
</comment>
<reference evidence="16" key="1">
    <citation type="journal article" date="2020" name="mSystems">
        <title>Genome- and Community-Level Interaction Insights into Carbon Utilization and Element Cycling Functions of Hydrothermarchaeota in Hydrothermal Sediment.</title>
        <authorList>
            <person name="Zhou Z."/>
            <person name="Liu Y."/>
            <person name="Xu W."/>
            <person name="Pan J."/>
            <person name="Luo Z.H."/>
            <person name="Li M."/>
        </authorList>
    </citation>
    <scope>NUCLEOTIDE SEQUENCE [LARGE SCALE GENOMIC DNA]</scope>
    <source>
        <strain evidence="16">SpSt-456</strain>
    </source>
</reference>
<dbReference type="GO" id="GO:0046933">
    <property type="term" value="F:proton-transporting ATP synthase activity, rotational mechanism"/>
    <property type="evidence" value="ECO:0007669"/>
    <property type="project" value="UniProtKB-UniRule"/>
</dbReference>
<keyword evidence="14" id="KW-0732">Signal</keyword>
<feature type="transmembrane region" description="Helical" evidence="13">
    <location>
        <begin position="38"/>
        <end position="63"/>
    </location>
</feature>
<keyword evidence="7 13" id="KW-0375">Hydrogen ion transport</keyword>
<comment type="similarity">
    <text evidence="2 13">Belongs to the ATPase C chain family.</text>
</comment>
<dbReference type="InterPro" id="IPR002379">
    <property type="entry name" value="ATPase_proteolipid_c-like_dom"/>
</dbReference>
<dbReference type="GO" id="GO:0045259">
    <property type="term" value="C:proton-transporting ATP synthase complex"/>
    <property type="evidence" value="ECO:0007669"/>
    <property type="project" value="UniProtKB-KW"/>
</dbReference>
<feature type="site" description="Reversibly protonated during proton transport" evidence="13">
    <location>
        <position position="92"/>
    </location>
</feature>
<keyword evidence="11 13" id="KW-0472">Membrane</keyword>
<dbReference type="InterPro" id="IPR005953">
    <property type="entry name" value="ATP_synth_csu_bac/chlpt"/>
</dbReference>
<feature type="transmembrane region" description="Helical" evidence="13">
    <location>
        <begin position="84"/>
        <end position="108"/>
    </location>
</feature>
<evidence type="ECO:0000256" key="8">
    <source>
        <dbReference type="ARBA" id="ARBA00022989"/>
    </source>
</evidence>
<keyword evidence="9 13" id="KW-0406">Ion transport</keyword>
<comment type="function">
    <text evidence="13">F(1)F(0) ATP synthase produces ATP from ADP in the presence of a proton or sodium gradient. F-type ATPases consist of two structural domains, F(1) containing the extramembraneous catalytic core and F(0) containing the membrane proton channel, linked together by a central stalk and a peripheral stalk. During catalysis, ATP synthesis in the catalytic domain of F(1) is coupled via a rotary mechanism of the central stalk subunits to proton translocation.</text>
</comment>
<comment type="caution">
    <text evidence="16">The sequence shown here is derived from an EMBL/GenBank/DDBJ whole genome shotgun (WGS) entry which is preliminary data.</text>
</comment>
<dbReference type="GO" id="GO:0008289">
    <property type="term" value="F:lipid binding"/>
    <property type="evidence" value="ECO:0007669"/>
    <property type="project" value="UniProtKB-KW"/>
</dbReference>